<dbReference type="PANTHER" id="PTHR42753:SF2">
    <property type="entry name" value="PROLINE--TRNA LIGASE"/>
    <property type="match status" value="1"/>
</dbReference>
<dbReference type="PANTHER" id="PTHR42753">
    <property type="entry name" value="MITOCHONDRIAL RIBOSOME PROTEIN L39/PROLYL-TRNA LIGASE FAMILY MEMBER"/>
    <property type="match status" value="1"/>
</dbReference>
<comment type="domain">
    <text evidence="10">Consists of three domains: the N-terminal catalytic domain, the editing domain and the C-terminal anticodon-binding domain.</text>
</comment>
<evidence type="ECO:0000256" key="5">
    <source>
        <dbReference type="ARBA" id="ARBA00022741"/>
    </source>
</evidence>
<comment type="subcellular location">
    <subcellularLocation>
        <location evidence="1 10">Cytoplasm</location>
    </subcellularLocation>
</comment>
<dbReference type="SUPFAM" id="SSF55681">
    <property type="entry name" value="Class II aaRS and biotin synthetases"/>
    <property type="match status" value="1"/>
</dbReference>
<dbReference type="InterPro" id="IPR045864">
    <property type="entry name" value="aa-tRNA-synth_II/BPL/LPL"/>
</dbReference>
<dbReference type="EMBL" id="WMBE01000003">
    <property type="protein sequence ID" value="MDG0867790.1"/>
    <property type="molecule type" value="Genomic_DNA"/>
</dbReference>
<keyword evidence="7 10" id="KW-0648">Protein biosynthesis</keyword>
<dbReference type="GO" id="GO:0006433">
    <property type="term" value="P:prolyl-tRNA aminoacylation"/>
    <property type="evidence" value="ECO:0007669"/>
    <property type="project" value="UniProtKB-UniRule"/>
</dbReference>
<dbReference type="PROSITE" id="PS50862">
    <property type="entry name" value="AA_TRNA_LIGASE_II"/>
    <property type="match status" value="1"/>
</dbReference>
<evidence type="ECO:0000256" key="3">
    <source>
        <dbReference type="ARBA" id="ARBA00022490"/>
    </source>
</evidence>
<dbReference type="InterPro" id="IPR036754">
    <property type="entry name" value="YbaK/aa-tRNA-synt-asso_dom_sf"/>
</dbReference>
<dbReference type="RefSeq" id="WP_342826486.1">
    <property type="nucleotide sequence ID" value="NZ_CP046146.1"/>
</dbReference>
<dbReference type="InterPro" id="IPR007214">
    <property type="entry name" value="YbaK/aa-tRNA-synth-assoc-dom"/>
</dbReference>
<dbReference type="EC" id="6.1.1.15" evidence="10"/>
<dbReference type="EMBL" id="CP046147">
    <property type="protein sequence ID" value="WFG39848.1"/>
    <property type="molecule type" value="Genomic_DNA"/>
</dbReference>
<evidence type="ECO:0000256" key="9">
    <source>
        <dbReference type="ARBA" id="ARBA00047671"/>
    </source>
</evidence>
<dbReference type="AlphaFoldDB" id="A0AAJ6CT09"/>
<keyword evidence="6 10" id="KW-0067">ATP-binding</keyword>
<dbReference type="PRINTS" id="PR01046">
    <property type="entry name" value="TRNASYNTHPRO"/>
</dbReference>
<sequence>MRSSQLFGKTLRQAPGDAETISHQLLTRAGFIQQIAAGIFSLQPLGNRSITKIRNIIRDEMDRAGGQEINMPVVQPRSLWEESGRAETFVPPLASFEDRRERDMVIAPTHEETATAMARAGVTSYRDLPFTIYQIQTKFRDETRPRGGLLRVREFEMKDAYSFDADEEGMDRSFQAMVAAYKRIFKRCGLEVVMVEADSGGIGGKDSNEFVLLTDSGEDTILMSNESDYAANVEKASFIKKEFPIGELGEVEEFDTPGIKTIDELAKAEGVSKSKTAKAVFYSVDGEIVVVTIRGDYEVNETKLRNVLGGSEPRLATPEEVKAAGLVSGSASAVGLTGMKSVVDDSITMGSNYLAGANKEGFHLRNVNIDRDFKADILADIAEAKKGYLSPDGKGKLVAKRGIEVGHVFKLGNVYSSKMGADFTDEDGEQNEILMGCYGIGVGRMLAAAVESNHDDFGMVLPQAIAPYDVYLAGLGLDDADIAGKAEQLYNDLMDAGYDVLFDDRDAPPGVKFKDADLLGIPARVVISSRSRQNGGAEVKARTSKDSEIVEESNVVEAVKKLLG</sequence>
<feature type="domain" description="Aminoacyl-transfer RNA synthetases class-II family profile" evidence="11">
    <location>
        <begin position="51"/>
        <end position="462"/>
    </location>
</feature>
<dbReference type="Gene3D" id="3.40.50.800">
    <property type="entry name" value="Anticodon-binding domain"/>
    <property type="match status" value="1"/>
</dbReference>
<proteinExistence type="inferred from homology"/>
<name>A0AAJ6CT09_9CHLR</name>
<dbReference type="InterPro" id="IPR006195">
    <property type="entry name" value="aa-tRNA-synth_II"/>
</dbReference>
<dbReference type="InterPro" id="IPR023717">
    <property type="entry name" value="Pro-tRNA-Synthase_IIa_type1"/>
</dbReference>
<dbReference type="InterPro" id="IPR004154">
    <property type="entry name" value="Anticodon-bd"/>
</dbReference>
<keyword evidence="8 10" id="KW-0030">Aminoacyl-tRNA synthetase</keyword>
<dbReference type="Pfam" id="PF00587">
    <property type="entry name" value="tRNA-synt_2b"/>
    <property type="match status" value="1"/>
</dbReference>
<dbReference type="InterPro" id="IPR033730">
    <property type="entry name" value="ProRS_core_prok"/>
</dbReference>
<organism evidence="13 14">
    <name type="scientific">Candidatus Lucifugimonas marina</name>
    <dbReference type="NCBI Taxonomy" id="3038979"/>
    <lineage>
        <taxon>Bacteria</taxon>
        <taxon>Bacillati</taxon>
        <taxon>Chloroflexota</taxon>
        <taxon>Dehalococcoidia</taxon>
        <taxon>SAR202 cluster</taxon>
        <taxon>Candidatus Lucifugimonadales</taxon>
        <taxon>Candidatus Lucifugimonadaceae</taxon>
        <taxon>Candidatus Lucifugimonas</taxon>
    </lineage>
</organism>
<reference evidence="13" key="2">
    <citation type="journal article" date="2023" name="Nat. Commun.">
        <title>Cultivation of marine bacteria of the SAR202 clade.</title>
        <authorList>
            <person name="Lim Y."/>
            <person name="Seo J.H."/>
            <person name="Giovannoni S.J."/>
            <person name="Kang I."/>
            <person name="Cho J.C."/>
        </authorList>
    </citation>
    <scope>NUCLEOTIDE SEQUENCE</scope>
    <source>
        <strain evidence="13">JH1073</strain>
    </source>
</reference>
<dbReference type="CDD" id="cd04334">
    <property type="entry name" value="ProRS-INS"/>
    <property type="match status" value="1"/>
</dbReference>
<evidence type="ECO:0000256" key="6">
    <source>
        <dbReference type="ARBA" id="ARBA00022840"/>
    </source>
</evidence>
<dbReference type="InterPro" id="IPR002314">
    <property type="entry name" value="aa-tRNA-synt_IIb"/>
</dbReference>
<dbReference type="GO" id="GO:0002161">
    <property type="term" value="F:aminoacyl-tRNA deacylase activity"/>
    <property type="evidence" value="ECO:0007669"/>
    <property type="project" value="InterPro"/>
</dbReference>
<dbReference type="InterPro" id="IPR004500">
    <property type="entry name" value="Pro-tRNA-synth_IIa_bac-type"/>
</dbReference>
<comment type="subunit">
    <text evidence="2 10">Homodimer.</text>
</comment>
<dbReference type="GO" id="GO:0004827">
    <property type="term" value="F:proline-tRNA ligase activity"/>
    <property type="evidence" value="ECO:0007669"/>
    <property type="project" value="UniProtKB-UniRule"/>
</dbReference>
<comment type="catalytic activity">
    <reaction evidence="9 10">
        <text>tRNA(Pro) + L-proline + ATP = L-prolyl-tRNA(Pro) + AMP + diphosphate</text>
        <dbReference type="Rhea" id="RHEA:14305"/>
        <dbReference type="Rhea" id="RHEA-COMP:9700"/>
        <dbReference type="Rhea" id="RHEA-COMP:9702"/>
        <dbReference type="ChEBI" id="CHEBI:30616"/>
        <dbReference type="ChEBI" id="CHEBI:33019"/>
        <dbReference type="ChEBI" id="CHEBI:60039"/>
        <dbReference type="ChEBI" id="CHEBI:78442"/>
        <dbReference type="ChEBI" id="CHEBI:78532"/>
        <dbReference type="ChEBI" id="CHEBI:456215"/>
        <dbReference type="EC" id="6.1.1.15"/>
    </reaction>
</comment>
<keyword evidence="3 10" id="KW-0963">Cytoplasm</keyword>
<keyword evidence="14" id="KW-1185">Reference proteome</keyword>
<reference evidence="14 15" key="1">
    <citation type="submission" date="2019-11" db="EMBL/GenBank/DDBJ databases">
        <authorList>
            <person name="Cho J.-C."/>
        </authorList>
    </citation>
    <scope>NUCLEOTIDE SEQUENCE [LARGE SCALE GENOMIC DNA]</scope>
    <source>
        <strain evidence="13 14">JH1073</strain>
        <strain evidence="12 15">JH702</strain>
    </source>
</reference>
<dbReference type="InterPro" id="IPR036621">
    <property type="entry name" value="Anticodon-bd_dom_sf"/>
</dbReference>
<dbReference type="Proteomes" id="UP001321249">
    <property type="component" value="Unassembled WGS sequence"/>
</dbReference>
<evidence type="ECO:0000256" key="2">
    <source>
        <dbReference type="ARBA" id="ARBA00011738"/>
    </source>
</evidence>
<keyword evidence="4 10" id="KW-0436">Ligase</keyword>
<evidence type="ECO:0000256" key="10">
    <source>
        <dbReference type="HAMAP-Rule" id="MF_01569"/>
    </source>
</evidence>
<accession>A0AAJ6CT09</accession>
<dbReference type="Proteomes" id="UP001219901">
    <property type="component" value="Chromosome"/>
</dbReference>
<keyword evidence="5 10" id="KW-0547">Nucleotide-binding</keyword>
<dbReference type="SUPFAM" id="SSF52954">
    <property type="entry name" value="Class II aaRS ABD-related"/>
    <property type="match status" value="1"/>
</dbReference>
<evidence type="ECO:0000256" key="1">
    <source>
        <dbReference type="ARBA" id="ARBA00004496"/>
    </source>
</evidence>
<gene>
    <name evidence="10" type="primary">proS</name>
    <name evidence="12" type="ORF">GKO46_11995</name>
    <name evidence="13" type="ORF">GKO48_09535</name>
</gene>
<evidence type="ECO:0000256" key="8">
    <source>
        <dbReference type="ARBA" id="ARBA00023146"/>
    </source>
</evidence>
<evidence type="ECO:0000256" key="4">
    <source>
        <dbReference type="ARBA" id="ARBA00022598"/>
    </source>
</evidence>
<evidence type="ECO:0000259" key="11">
    <source>
        <dbReference type="PROSITE" id="PS50862"/>
    </source>
</evidence>
<protein>
    <recommendedName>
        <fullName evidence="10">Proline--tRNA ligase</fullName>
        <ecNumber evidence="10">6.1.1.15</ecNumber>
    </recommendedName>
    <alternativeName>
        <fullName evidence="10">Prolyl-tRNA synthetase</fullName>
        <shortName evidence="10">ProRS</shortName>
    </alternativeName>
</protein>
<dbReference type="InterPro" id="IPR002316">
    <property type="entry name" value="Pro-tRNA-ligase_IIa"/>
</dbReference>
<dbReference type="Pfam" id="PF04073">
    <property type="entry name" value="tRNA_edit"/>
    <property type="match status" value="1"/>
</dbReference>
<evidence type="ECO:0000256" key="7">
    <source>
        <dbReference type="ARBA" id="ARBA00022917"/>
    </source>
</evidence>
<dbReference type="HAMAP" id="MF_01569">
    <property type="entry name" value="Pro_tRNA_synth_type1"/>
    <property type="match status" value="1"/>
</dbReference>
<reference evidence="14" key="3">
    <citation type="submission" date="2023-06" db="EMBL/GenBank/DDBJ databases">
        <title>Pangenomics reveal diversification of enzyme families and niche specialization in globally abundant SAR202 bacteria.</title>
        <authorList>
            <person name="Saw J.H.W."/>
        </authorList>
    </citation>
    <scope>NUCLEOTIDE SEQUENCE [LARGE SCALE GENOMIC DNA]</scope>
    <source>
        <strain evidence="14">JH1073</strain>
    </source>
</reference>
<dbReference type="InterPro" id="IPR050062">
    <property type="entry name" value="Pro-tRNA_synthetase"/>
</dbReference>
<evidence type="ECO:0000313" key="14">
    <source>
        <dbReference type="Proteomes" id="UP001219901"/>
    </source>
</evidence>
<comment type="function">
    <text evidence="10">Catalyzes the attachment of proline to tRNA(Pro) in a two-step reaction: proline is first activated by ATP to form Pro-AMP and then transferred to the acceptor end of tRNA(Pro). As ProRS can inadvertently accommodate and process non-cognate amino acids such as alanine and cysteine, to avoid such errors it has two additional distinct editing activities against alanine. One activity is designated as 'pretransfer' editing and involves the tRNA(Pro)-independent hydrolysis of activated Ala-AMP. The other activity is designated 'posttransfer' editing and involves deacylation of mischarged Ala-tRNA(Pro). The misacylated Cys-tRNA(Pro) is not edited by ProRS.</text>
</comment>
<comment type="similarity">
    <text evidence="10">Belongs to the class-II aminoacyl-tRNA synthetase family. ProS type 1 subfamily.</text>
</comment>
<dbReference type="InterPro" id="IPR044140">
    <property type="entry name" value="ProRS_anticodon_short"/>
</dbReference>
<dbReference type="CDD" id="cd00779">
    <property type="entry name" value="ProRS_core_prok"/>
    <property type="match status" value="1"/>
</dbReference>
<dbReference type="Pfam" id="PF03129">
    <property type="entry name" value="HGTP_anticodon"/>
    <property type="match status" value="1"/>
</dbReference>
<evidence type="ECO:0000313" key="12">
    <source>
        <dbReference type="EMBL" id="MDG0867790.1"/>
    </source>
</evidence>
<dbReference type="SUPFAM" id="SSF55826">
    <property type="entry name" value="YbaK/ProRS associated domain"/>
    <property type="match status" value="1"/>
</dbReference>
<dbReference type="Gene3D" id="3.90.960.10">
    <property type="entry name" value="YbaK/aminoacyl-tRNA synthetase-associated domain"/>
    <property type="match status" value="1"/>
</dbReference>
<dbReference type="GO" id="GO:0005524">
    <property type="term" value="F:ATP binding"/>
    <property type="evidence" value="ECO:0007669"/>
    <property type="project" value="UniProtKB-UniRule"/>
</dbReference>
<dbReference type="NCBIfam" id="TIGR00409">
    <property type="entry name" value="proS_fam_II"/>
    <property type="match status" value="1"/>
</dbReference>
<dbReference type="CDD" id="cd00861">
    <property type="entry name" value="ProRS_anticodon_short"/>
    <property type="match status" value="1"/>
</dbReference>
<dbReference type="GO" id="GO:0005829">
    <property type="term" value="C:cytosol"/>
    <property type="evidence" value="ECO:0007669"/>
    <property type="project" value="TreeGrafter"/>
</dbReference>
<evidence type="ECO:0000313" key="13">
    <source>
        <dbReference type="EMBL" id="WFG39848.1"/>
    </source>
</evidence>
<dbReference type="NCBIfam" id="NF006625">
    <property type="entry name" value="PRK09194.1"/>
    <property type="match status" value="1"/>
</dbReference>
<dbReference type="Gene3D" id="3.30.930.10">
    <property type="entry name" value="Bira Bifunctional Protein, Domain 2"/>
    <property type="match status" value="2"/>
</dbReference>
<evidence type="ECO:0000313" key="15">
    <source>
        <dbReference type="Proteomes" id="UP001321249"/>
    </source>
</evidence>